<dbReference type="PANTHER" id="PTHR43707:SF1">
    <property type="entry name" value="HISTIDINE--TRNA LIGASE, MITOCHONDRIAL-RELATED"/>
    <property type="match status" value="1"/>
</dbReference>
<dbReference type="PANTHER" id="PTHR43707">
    <property type="entry name" value="HISTIDYL-TRNA SYNTHETASE"/>
    <property type="match status" value="1"/>
</dbReference>
<dbReference type="InterPro" id="IPR041715">
    <property type="entry name" value="HisRS-like_core"/>
</dbReference>
<dbReference type="GO" id="GO:0004821">
    <property type="term" value="F:histidine-tRNA ligase activity"/>
    <property type="evidence" value="ECO:0007669"/>
    <property type="project" value="TreeGrafter"/>
</dbReference>
<dbReference type="PROSITE" id="PS50862">
    <property type="entry name" value="AA_TRNA_LIGASE_II"/>
    <property type="match status" value="1"/>
</dbReference>
<sequence length="178" mass="20794">MGDETNLWQFIESEIHRFMNLYGYDEIRTPKFENSSLFNRSIGNDTDIVSKEMYSWEDQGGNNLTLKPEVTASVVRAYIQHNLGKKNPLNKLYYIDSLFRRERPQKGRYRQFEQFGVEAIGSENPEQDAEIISLAHNFYKNVGIENLKLKINSIGSKESREEYKNSLKSFLKPNLDNL</sequence>
<reference evidence="2" key="1">
    <citation type="submission" date="2018-05" db="EMBL/GenBank/DDBJ databases">
        <authorList>
            <person name="Lanie J.A."/>
            <person name="Ng W.-L."/>
            <person name="Kazmierczak K.M."/>
            <person name="Andrzejewski T.M."/>
            <person name="Davidsen T.M."/>
            <person name="Wayne K.J."/>
            <person name="Tettelin H."/>
            <person name="Glass J.I."/>
            <person name="Rusch D."/>
            <person name="Podicherti R."/>
            <person name="Tsui H.-C.T."/>
            <person name="Winkler M.E."/>
        </authorList>
    </citation>
    <scope>NUCLEOTIDE SEQUENCE</scope>
</reference>
<organism evidence="2">
    <name type="scientific">marine metagenome</name>
    <dbReference type="NCBI Taxonomy" id="408172"/>
    <lineage>
        <taxon>unclassified sequences</taxon>
        <taxon>metagenomes</taxon>
        <taxon>ecological metagenomes</taxon>
    </lineage>
</organism>
<feature type="non-terminal residue" evidence="2">
    <location>
        <position position="178"/>
    </location>
</feature>
<dbReference type="GO" id="GO:0006427">
    <property type="term" value="P:histidyl-tRNA aminoacylation"/>
    <property type="evidence" value="ECO:0007669"/>
    <property type="project" value="TreeGrafter"/>
</dbReference>
<dbReference type="InterPro" id="IPR045864">
    <property type="entry name" value="aa-tRNA-synth_II/BPL/LPL"/>
</dbReference>
<feature type="domain" description="Aminoacyl-transfer RNA synthetases class-II family profile" evidence="1">
    <location>
        <begin position="1"/>
        <end position="178"/>
    </location>
</feature>
<name>A0A382TQP6_9ZZZZ</name>
<dbReference type="Pfam" id="PF13393">
    <property type="entry name" value="tRNA-synt_His"/>
    <property type="match status" value="1"/>
</dbReference>
<dbReference type="AlphaFoldDB" id="A0A382TQP6"/>
<dbReference type="GO" id="GO:0005737">
    <property type="term" value="C:cytoplasm"/>
    <property type="evidence" value="ECO:0007669"/>
    <property type="project" value="InterPro"/>
</dbReference>
<dbReference type="EMBL" id="UINC01138248">
    <property type="protein sequence ID" value="SVD24072.1"/>
    <property type="molecule type" value="Genomic_DNA"/>
</dbReference>
<evidence type="ECO:0000259" key="1">
    <source>
        <dbReference type="PROSITE" id="PS50862"/>
    </source>
</evidence>
<dbReference type="InterPro" id="IPR006195">
    <property type="entry name" value="aa-tRNA-synth_II"/>
</dbReference>
<dbReference type="CDD" id="cd00773">
    <property type="entry name" value="HisRS-like_core"/>
    <property type="match status" value="1"/>
</dbReference>
<dbReference type="InterPro" id="IPR004516">
    <property type="entry name" value="HisRS/HisZ"/>
</dbReference>
<gene>
    <name evidence="2" type="ORF">METZ01_LOCUS376926</name>
</gene>
<evidence type="ECO:0000313" key="2">
    <source>
        <dbReference type="EMBL" id="SVD24072.1"/>
    </source>
</evidence>
<dbReference type="Gene3D" id="3.30.930.10">
    <property type="entry name" value="Bira Bifunctional Protein, Domain 2"/>
    <property type="match status" value="1"/>
</dbReference>
<protein>
    <recommendedName>
        <fullName evidence="1">Aminoacyl-transfer RNA synthetases class-II family profile domain-containing protein</fullName>
    </recommendedName>
</protein>
<proteinExistence type="predicted"/>
<accession>A0A382TQP6</accession>
<dbReference type="SUPFAM" id="SSF55681">
    <property type="entry name" value="Class II aaRS and biotin synthetases"/>
    <property type="match status" value="1"/>
</dbReference>